<dbReference type="Gene3D" id="3.30.530.80">
    <property type="match status" value="1"/>
</dbReference>
<dbReference type="KEGG" id="est:DN752_17805"/>
<dbReference type="InterPro" id="IPR027823">
    <property type="entry name" value="DUF4468"/>
</dbReference>
<evidence type="ECO:0000313" key="4">
    <source>
        <dbReference type="Proteomes" id="UP000248688"/>
    </source>
</evidence>
<dbReference type="Pfam" id="PF14730">
    <property type="entry name" value="DUF4468"/>
    <property type="match status" value="1"/>
</dbReference>
<dbReference type="Proteomes" id="UP000248688">
    <property type="component" value="Chromosome"/>
</dbReference>
<keyword evidence="1" id="KW-0732">Signal</keyword>
<dbReference type="RefSeq" id="WP_112785209.1">
    <property type="nucleotide sequence ID" value="NZ_CP030041.1"/>
</dbReference>
<gene>
    <name evidence="3" type="ORF">DN752_17805</name>
</gene>
<feature type="domain" description="DUF4468" evidence="2">
    <location>
        <begin position="43"/>
        <end position="117"/>
    </location>
</feature>
<keyword evidence="4" id="KW-1185">Reference proteome</keyword>
<evidence type="ECO:0000259" key="2">
    <source>
        <dbReference type="Pfam" id="PF14730"/>
    </source>
</evidence>
<accession>A0A2Z4IML3</accession>
<evidence type="ECO:0000313" key="3">
    <source>
        <dbReference type="EMBL" id="AWW31836.1"/>
    </source>
</evidence>
<dbReference type="EMBL" id="CP030041">
    <property type="protein sequence ID" value="AWW31836.1"/>
    <property type="molecule type" value="Genomic_DNA"/>
</dbReference>
<feature type="signal peptide" evidence="1">
    <location>
        <begin position="1"/>
        <end position="25"/>
    </location>
</feature>
<name>A0A2Z4IML3_9BACT</name>
<protein>
    <recommendedName>
        <fullName evidence="2">DUF4468 domain-containing protein</fullName>
    </recommendedName>
</protein>
<dbReference type="OrthoDB" id="894059at2"/>
<dbReference type="AlphaFoldDB" id="A0A2Z4IML3"/>
<reference evidence="3 4" key="1">
    <citation type="submission" date="2018-06" db="EMBL/GenBank/DDBJ databases">
        <title>Echinicola strongylocentroti sp. nov., isolated from a sea urchin Strongylocentrotus intermedius.</title>
        <authorList>
            <person name="Bae S.S."/>
        </authorList>
    </citation>
    <scope>NUCLEOTIDE SEQUENCE [LARGE SCALE GENOMIC DNA]</scope>
    <source>
        <strain evidence="3 4">MEBiC08714</strain>
    </source>
</reference>
<organism evidence="3 4">
    <name type="scientific">Echinicola strongylocentroti</name>
    <dbReference type="NCBI Taxonomy" id="1795355"/>
    <lineage>
        <taxon>Bacteria</taxon>
        <taxon>Pseudomonadati</taxon>
        <taxon>Bacteroidota</taxon>
        <taxon>Cytophagia</taxon>
        <taxon>Cytophagales</taxon>
        <taxon>Cyclobacteriaceae</taxon>
        <taxon>Echinicola</taxon>
    </lineage>
</organism>
<feature type="chain" id="PRO_5016384538" description="DUF4468 domain-containing protein" evidence="1">
    <location>
        <begin position="26"/>
        <end position="164"/>
    </location>
</feature>
<dbReference type="PROSITE" id="PS51257">
    <property type="entry name" value="PROKAR_LIPOPROTEIN"/>
    <property type="match status" value="1"/>
</dbReference>
<evidence type="ECO:0000256" key="1">
    <source>
        <dbReference type="SAM" id="SignalP"/>
    </source>
</evidence>
<sequence>MKNQFLLLSFSILVLSSCMSTNSSSTNFTPNPHVETYEDLEHDKDELYILANEWFNQAFVNAESVISFRDKESGVIIGKYRFFGTRYTTQYGTSDNTVMASIVIRLKDNKARVTITPLGEIRYSNMSYDGISSGNKYSEEDAKRDMSNLANDFNHFVMSANNDF</sequence>
<proteinExistence type="predicted"/>